<proteinExistence type="predicted"/>
<dbReference type="SUPFAM" id="SSF54695">
    <property type="entry name" value="POZ domain"/>
    <property type="match status" value="1"/>
</dbReference>
<sequence>MAPPNKKKKTGDVGAVTQVVLKPISFATPGLAADISLKVFDQEFLVHSALLKIHSKFFLKFLDSPDKIAAKTQDLGDIQYRWITKMDNDSNGWHLVAVPSNGDNDLSGYKGDSKHQERCFHKLICAIYTRPYVIYSFKCLQTLVELADYYRALPIVSRTLDSVLLNGDKRNICVREDCYDILALAAKLRNKLLFREALIHIVGSTDEADSYEGSLEDPRLSKICRNARYEILALVGQAYQEILNLRDDTMAKEVSRIAKDARDTSAGGDIYIPLYFKKLHYKGLINVADLMKNNLVLRRNEYDIEHDDNIHDDYPDSFFCGKIDDEDLPWDTTEQEW</sequence>
<keyword evidence="2" id="KW-1185">Reference proteome</keyword>
<evidence type="ECO:0000313" key="2">
    <source>
        <dbReference type="Proteomes" id="UP000184330"/>
    </source>
</evidence>
<dbReference type="Gene3D" id="3.30.710.10">
    <property type="entry name" value="Potassium Channel Kv1.1, Chain A"/>
    <property type="match status" value="1"/>
</dbReference>
<dbReference type="PANTHER" id="PTHR38119">
    <property type="entry name" value="BTB DOMAIN-CONTAINING PROTEIN-RELATED"/>
    <property type="match status" value="1"/>
</dbReference>
<evidence type="ECO:0008006" key="3">
    <source>
        <dbReference type="Google" id="ProtNLM"/>
    </source>
</evidence>
<dbReference type="OrthoDB" id="2129688at2759"/>
<dbReference type="InterPro" id="IPR011333">
    <property type="entry name" value="SKP1/BTB/POZ_sf"/>
</dbReference>
<organism evidence="1 2">
    <name type="scientific">Phialocephala subalpina</name>
    <dbReference type="NCBI Taxonomy" id="576137"/>
    <lineage>
        <taxon>Eukaryota</taxon>
        <taxon>Fungi</taxon>
        <taxon>Dikarya</taxon>
        <taxon>Ascomycota</taxon>
        <taxon>Pezizomycotina</taxon>
        <taxon>Leotiomycetes</taxon>
        <taxon>Helotiales</taxon>
        <taxon>Mollisiaceae</taxon>
        <taxon>Phialocephala</taxon>
        <taxon>Phialocephala fortinii species complex</taxon>
    </lineage>
</organism>
<name>A0A1L7WRR6_9HELO</name>
<dbReference type="AlphaFoldDB" id="A0A1L7WRR6"/>
<dbReference type="Proteomes" id="UP000184330">
    <property type="component" value="Unassembled WGS sequence"/>
</dbReference>
<gene>
    <name evidence="1" type="ORF">PAC_05323</name>
</gene>
<accession>A0A1L7WRR6</accession>
<dbReference type="EMBL" id="FJOG01000006">
    <property type="protein sequence ID" value="CZR55435.1"/>
    <property type="molecule type" value="Genomic_DNA"/>
</dbReference>
<protein>
    <recommendedName>
        <fullName evidence="3">BTB domain-containing protein</fullName>
    </recommendedName>
</protein>
<reference evidence="1 2" key="1">
    <citation type="submission" date="2016-03" db="EMBL/GenBank/DDBJ databases">
        <authorList>
            <person name="Ploux O."/>
        </authorList>
    </citation>
    <scope>NUCLEOTIDE SEQUENCE [LARGE SCALE GENOMIC DNA]</scope>
    <source>
        <strain evidence="1 2">UAMH 11012</strain>
    </source>
</reference>
<dbReference type="PANTHER" id="PTHR38119:SF1">
    <property type="entry name" value="BTB DOMAIN-CONTAINING PROTEIN"/>
    <property type="match status" value="1"/>
</dbReference>
<evidence type="ECO:0000313" key="1">
    <source>
        <dbReference type="EMBL" id="CZR55435.1"/>
    </source>
</evidence>